<feature type="region of interest" description="Disordered" evidence="1">
    <location>
        <begin position="171"/>
        <end position="201"/>
    </location>
</feature>
<dbReference type="InParanoid" id="D7FS11"/>
<dbReference type="Proteomes" id="UP000002630">
    <property type="component" value="Linkage Group LG26"/>
</dbReference>
<proteinExistence type="predicted"/>
<dbReference type="OrthoDB" id="10304543at2759"/>
<dbReference type="EMBL" id="FN648405">
    <property type="protein sequence ID" value="CBJ30952.1"/>
    <property type="molecule type" value="Genomic_DNA"/>
</dbReference>
<feature type="region of interest" description="Disordered" evidence="1">
    <location>
        <begin position="258"/>
        <end position="279"/>
    </location>
</feature>
<reference evidence="2 3" key="1">
    <citation type="journal article" date="2010" name="Nature">
        <title>The Ectocarpus genome and the independent evolution of multicellularity in brown algae.</title>
        <authorList>
            <person name="Cock J.M."/>
            <person name="Sterck L."/>
            <person name="Rouze P."/>
            <person name="Scornet D."/>
            <person name="Allen A.E."/>
            <person name="Amoutzias G."/>
            <person name="Anthouard V."/>
            <person name="Artiguenave F."/>
            <person name="Aury J.M."/>
            <person name="Badger J.H."/>
            <person name="Beszteri B."/>
            <person name="Billiau K."/>
            <person name="Bonnet E."/>
            <person name="Bothwell J.H."/>
            <person name="Bowler C."/>
            <person name="Boyen C."/>
            <person name="Brownlee C."/>
            <person name="Carrano C.J."/>
            <person name="Charrier B."/>
            <person name="Cho G.Y."/>
            <person name="Coelho S.M."/>
            <person name="Collen J."/>
            <person name="Corre E."/>
            <person name="Da Silva C."/>
            <person name="Delage L."/>
            <person name="Delaroque N."/>
            <person name="Dittami S.M."/>
            <person name="Doulbeau S."/>
            <person name="Elias M."/>
            <person name="Farnham G."/>
            <person name="Gachon C.M."/>
            <person name="Gschloessl B."/>
            <person name="Heesch S."/>
            <person name="Jabbari K."/>
            <person name="Jubin C."/>
            <person name="Kawai H."/>
            <person name="Kimura K."/>
            <person name="Kloareg B."/>
            <person name="Kupper F.C."/>
            <person name="Lang D."/>
            <person name="Le Bail A."/>
            <person name="Leblanc C."/>
            <person name="Lerouge P."/>
            <person name="Lohr M."/>
            <person name="Lopez P.J."/>
            <person name="Martens C."/>
            <person name="Maumus F."/>
            <person name="Michel G."/>
            <person name="Miranda-Saavedra D."/>
            <person name="Morales J."/>
            <person name="Moreau H."/>
            <person name="Motomura T."/>
            <person name="Nagasato C."/>
            <person name="Napoli C.A."/>
            <person name="Nelson D.R."/>
            <person name="Nyvall-Collen P."/>
            <person name="Peters A.F."/>
            <person name="Pommier C."/>
            <person name="Potin P."/>
            <person name="Poulain J."/>
            <person name="Quesneville H."/>
            <person name="Read B."/>
            <person name="Rensing S.A."/>
            <person name="Ritter A."/>
            <person name="Rousvoal S."/>
            <person name="Samanta M."/>
            <person name="Samson G."/>
            <person name="Schroeder D.C."/>
            <person name="Segurens B."/>
            <person name="Strittmatter M."/>
            <person name="Tonon T."/>
            <person name="Tregear J.W."/>
            <person name="Valentin K."/>
            <person name="von Dassow P."/>
            <person name="Yamagishi T."/>
            <person name="Van de Peer Y."/>
            <person name="Wincker P."/>
        </authorList>
    </citation>
    <scope>NUCLEOTIDE SEQUENCE [LARGE SCALE GENOMIC DNA]</scope>
    <source>
        <strain evidence="3">Ec32 / CCAP1310/4</strain>
    </source>
</reference>
<sequence length="488" mass="51903">MVGPDAFVPSARIRPPLSTAPPRHRVEGLPLTRRTPWSLPCTHSSAQQQADNGHGSSEHHDDDDVRSTPQRRPPPAANGPASVVRFRVLRGGNPRDNAAAAAAAATPEADLVEVSLDRPDSGGGMANNPQDLREFLFLVRSSQPGSIGEDLQRRGVRVFPEEAFADAEAELGAGGGEGSAPAGAGGGEEGLSGVGWTGGRPLPLDTPMTELPRDGEGRVRLVLWDPCGPTHPLVRAVSVEPSKDASVMVLNFLLPEDSRRHDGGEGTAGEGGGCSSGYGSDFNESRSAVVFRKWFTVEQQQVIADSLASQMFAEDDDEGPGLDVDREHFPLLRDRAALAAVGDSMLSALSSDRFSGEVGGRDPPVPTRANREFNAVCYGAQAKMQEHRDTWKEWTLIVSIGNTIPFDLGVSQGRPDIRLELASGEGLLFNGYELFHEVHGVKPGTAPAFWENHALNAKGGFARVGFLSMKSFNSKGVSAPTWGVEKGT</sequence>
<feature type="compositionally biased region" description="Basic and acidic residues" evidence="1">
    <location>
        <begin position="56"/>
        <end position="66"/>
    </location>
</feature>
<evidence type="ECO:0000256" key="1">
    <source>
        <dbReference type="SAM" id="MobiDB-lite"/>
    </source>
</evidence>
<feature type="compositionally biased region" description="Gly residues" evidence="1">
    <location>
        <begin position="265"/>
        <end position="276"/>
    </location>
</feature>
<keyword evidence="3" id="KW-1185">Reference proteome</keyword>
<organism evidence="2 3">
    <name type="scientific">Ectocarpus siliculosus</name>
    <name type="common">Brown alga</name>
    <name type="synonym">Conferva siliculosa</name>
    <dbReference type="NCBI Taxonomy" id="2880"/>
    <lineage>
        <taxon>Eukaryota</taxon>
        <taxon>Sar</taxon>
        <taxon>Stramenopiles</taxon>
        <taxon>Ochrophyta</taxon>
        <taxon>PX clade</taxon>
        <taxon>Phaeophyceae</taxon>
        <taxon>Ectocarpales</taxon>
        <taxon>Ectocarpaceae</taxon>
        <taxon>Ectocarpus</taxon>
    </lineage>
</organism>
<feature type="compositionally biased region" description="Polar residues" evidence="1">
    <location>
        <begin position="41"/>
        <end position="55"/>
    </location>
</feature>
<feature type="region of interest" description="Disordered" evidence="1">
    <location>
        <begin position="1"/>
        <end position="82"/>
    </location>
</feature>
<protein>
    <submittedName>
        <fullName evidence="2">Uncharacterized protein</fullName>
    </submittedName>
</protein>
<dbReference type="EMBL" id="FN649751">
    <property type="protein sequence ID" value="CBJ30952.1"/>
    <property type="molecule type" value="Genomic_DNA"/>
</dbReference>
<gene>
    <name evidence="2" type="ORF">Esi_0226_0029</name>
</gene>
<name>D7FS11_ECTSI</name>
<evidence type="ECO:0000313" key="2">
    <source>
        <dbReference type="EMBL" id="CBJ30952.1"/>
    </source>
</evidence>
<dbReference type="AlphaFoldDB" id="D7FS11"/>
<feature type="compositionally biased region" description="Gly residues" evidence="1">
    <location>
        <begin position="172"/>
        <end position="198"/>
    </location>
</feature>
<accession>D7FS11</accession>
<evidence type="ECO:0000313" key="3">
    <source>
        <dbReference type="Proteomes" id="UP000002630"/>
    </source>
</evidence>